<dbReference type="Proteomes" id="UP000027920">
    <property type="component" value="Unassembled WGS sequence"/>
</dbReference>
<feature type="domain" description="TauD/TfdA-like" evidence="6">
    <location>
        <begin position="15"/>
        <end position="315"/>
    </location>
</feature>
<accession>A0A072PQC0</accession>
<comment type="similarity">
    <text evidence="1">Belongs to the TfdA dioxygenase family.</text>
</comment>
<dbReference type="Gene3D" id="3.60.130.10">
    <property type="entry name" value="Clavaminate synthase-like"/>
    <property type="match status" value="1"/>
</dbReference>
<dbReference type="PANTHER" id="PTHR43779:SF3">
    <property type="entry name" value="(3R)-3-[(CARBOXYMETHYL)AMINO]FATTY ACID OXYGENASE_DECARBOXYLASE"/>
    <property type="match status" value="1"/>
</dbReference>
<evidence type="ECO:0000256" key="4">
    <source>
        <dbReference type="ARBA" id="ARBA00023002"/>
    </source>
</evidence>
<keyword evidence="4" id="KW-0560">Oxidoreductase</keyword>
<dbReference type="HOGENOM" id="CLU_036005_2_0_1"/>
<dbReference type="GeneID" id="25278054"/>
<dbReference type="AlphaFoldDB" id="A0A072PQC0"/>
<proteinExistence type="inferred from homology"/>
<dbReference type="InterPro" id="IPR003819">
    <property type="entry name" value="TauD/TfdA-like"/>
</dbReference>
<dbReference type="InterPro" id="IPR051178">
    <property type="entry name" value="TfdA_dioxygenase"/>
</dbReference>
<evidence type="ECO:0000256" key="1">
    <source>
        <dbReference type="ARBA" id="ARBA00005896"/>
    </source>
</evidence>
<protein>
    <recommendedName>
        <fullName evidence="6">TauD/TfdA-like domain-containing protein</fullName>
    </recommendedName>
</protein>
<dbReference type="OrthoDB" id="5818554at2759"/>
<keyword evidence="2" id="KW-0479">Metal-binding</keyword>
<evidence type="ECO:0000256" key="5">
    <source>
        <dbReference type="ARBA" id="ARBA00023004"/>
    </source>
</evidence>
<evidence type="ECO:0000256" key="2">
    <source>
        <dbReference type="ARBA" id="ARBA00022723"/>
    </source>
</evidence>
<reference evidence="7 8" key="1">
    <citation type="submission" date="2013-03" db="EMBL/GenBank/DDBJ databases">
        <title>The Genome Sequence of Exophiala aquamarina CBS 119918.</title>
        <authorList>
            <consortium name="The Broad Institute Genomics Platform"/>
            <person name="Cuomo C."/>
            <person name="de Hoog S."/>
            <person name="Gorbushina A."/>
            <person name="Walker B."/>
            <person name="Young S.K."/>
            <person name="Zeng Q."/>
            <person name="Gargeya S."/>
            <person name="Fitzgerald M."/>
            <person name="Haas B."/>
            <person name="Abouelleil A."/>
            <person name="Allen A.W."/>
            <person name="Alvarado L."/>
            <person name="Arachchi H.M."/>
            <person name="Berlin A.M."/>
            <person name="Chapman S.B."/>
            <person name="Gainer-Dewar J."/>
            <person name="Goldberg J."/>
            <person name="Griggs A."/>
            <person name="Gujja S."/>
            <person name="Hansen M."/>
            <person name="Howarth C."/>
            <person name="Imamovic A."/>
            <person name="Ireland A."/>
            <person name="Larimer J."/>
            <person name="McCowan C."/>
            <person name="Murphy C."/>
            <person name="Pearson M."/>
            <person name="Poon T.W."/>
            <person name="Priest M."/>
            <person name="Roberts A."/>
            <person name="Saif S."/>
            <person name="Shea T."/>
            <person name="Sisk P."/>
            <person name="Sykes S."/>
            <person name="Wortman J."/>
            <person name="Nusbaum C."/>
            <person name="Birren B."/>
        </authorList>
    </citation>
    <scope>NUCLEOTIDE SEQUENCE [LARGE SCALE GENOMIC DNA]</scope>
    <source>
        <strain evidence="7 8">CBS 119918</strain>
    </source>
</reference>
<keyword evidence="5" id="KW-0408">Iron</keyword>
<dbReference type="VEuPathDB" id="FungiDB:A1O9_03115"/>
<dbReference type="GO" id="GO:0051213">
    <property type="term" value="F:dioxygenase activity"/>
    <property type="evidence" value="ECO:0007669"/>
    <property type="project" value="UniProtKB-KW"/>
</dbReference>
<dbReference type="EMBL" id="AMGV01000002">
    <property type="protein sequence ID" value="KEF61548.1"/>
    <property type="molecule type" value="Genomic_DNA"/>
</dbReference>
<dbReference type="InterPro" id="IPR042098">
    <property type="entry name" value="TauD-like_sf"/>
</dbReference>
<evidence type="ECO:0000259" key="6">
    <source>
        <dbReference type="Pfam" id="PF02668"/>
    </source>
</evidence>
<dbReference type="Pfam" id="PF02668">
    <property type="entry name" value="TauD"/>
    <property type="match status" value="1"/>
</dbReference>
<gene>
    <name evidence="7" type="ORF">A1O9_03115</name>
</gene>
<comment type="caution">
    <text evidence="7">The sequence shown here is derived from an EMBL/GenBank/DDBJ whole genome shotgun (WGS) entry which is preliminary data.</text>
</comment>
<organism evidence="7 8">
    <name type="scientific">Exophiala aquamarina CBS 119918</name>
    <dbReference type="NCBI Taxonomy" id="1182545"/>
    <lineage>
        <taxon>Eukaryota</taxon>
        <taxon>Fungi</taxon>
        <taxon>Dikarya</taxon>
        <taxon>Ascomycota</taxon>
        <taxon>Pezizomycotina</taxon>
        <taxon>Eurotiomycetes</taxon>
        <taxon>Chaetothyriomycetidae</taxon>
        <taxon>Chaetothyriales</taxon>
        <taxon>Herpotrichiellaceae</taxon>
        <taxon>Exophiala</taxon>
    </lineage>
</organism>
<keyword evidence="8" id="KW-1185">Reference proteome</keyword>
<dbReference type="GO" id="GO:0046872">
    <property type="term" value="F:metal ion binding"/>
    <property type="evidence" value="ECO:0007669"/>
    <property type="project" value="UniProtKB-KW"/>
</dbReference>
<sequence length="355" mass="40105">MGSYAEEPPFRTIKVKEVHPTFAAEVEGIDWKNLSDEQFNEIFAAMAKYGIIMLRNTGLDDAGQIEFSKRVGELDTMRRYMTNGRKPRYQFYELFDAGNIDDQGGVLDPDSPRAHYGKVISTLVDTLQLINNTLKGNQLFHVDSSFNPRRASYSILRAVELPPLGNGGNTDFADSRTAWDDLDPEFQKELLQKDYVVNHSIAQSRKLGSPEFFKDLDPTNGGQMSRHKLIQKHEPSGRMNIYIAAHSHSIVGLPKDESDALIKKLLDHVTQSKYVYSSEWRNNTDMIIWDNRCTLHRANGGAYEGKYRRDLRRTTVHDTSPTAWGLNKVVDNTEDWVVNHGATSAAANTVVPLKA</sequence>
<dbReference type="SUPFAM" id="SSF51197">
    <property type="entry name" value="Clavaminate synthase-like"/>
    <property type="match status" value="1"/>
</dbReference>
<name>A0A072PQC0_9EURO</name>
<evidence type="ECO:0000256" key="3">
    <source>
        <dbReference type="ARBA" id="ARBA00022964"/>
    </source>
</evidence>
<dbReference type="PANTHER" id="PTHR43779">
    <property type="entry name" value="DIOXYGENASE RV0097-RELATED"/>
    <property type="match status" value="1"/>
</dbReference>
<evidence type="ECO:0000313" key="7">
    <source>
        <dbReference type="EMBL" id="KEF61548.1"/>
    </source>
</evidence>
<evidence type="ECO:0000313" key="8">
    <source>
        <dbReference type="Proteomes" id="UP000027920"/>
    </source>
</evidence>
<keyword evidence="3" id="KW-0223">Dioxygenase</keyword>
<dbReference type="RefSeq" id="XP_013264138.1">
    <property type="nucleotide sequence ID" value="XM_013408684.1"/>
</dbReference>